<keyword evidence="2 4" id="KW-0689">Ribosomal protein</keyword>
<evidence type="ECO:0000256" key="1">
    <source>
        <dbReference type="ARBA" id="ARBA00009451"/>
    </source>
</evidence>
<comment type="similarity">
    <text evidence="1 4">Belongs to the universal ribosomal protein uL22 family.</text>
</comment>
<dbReference type="OrthoDB" id="416470at2759"/>
<dbReference type="InterPro" id="IPR047867">
    <property type="entry name" value="Ribosomal_uL22_bac/org-type"/>
</dbReference>
<dbReference type="EMBL" id="BABT02000084">
    <property type="protein sequence ID" value="GAA96400.1"/>
    <property type="molecule type" value="Genomic_DNA"/>
</dbReference>
<dbReference type="SUPFAM" id="SSF54843">
    <property type="entry name" value="Ribosomal protein L22"/>
    <property type="match status" value="1"/>
</dbReference>
<protein>
    <recommendedName>
        <fullName evidence="7">Ribosomal protein L22</fullName>
    </recommendedName>
</protein>
<dbReference type="InterPro" id="IPR036394">
    <property type="entry name" value="Ribosomal_uL22_sf"/>
</dbReference>
<dbReference type="STRING" id="764103.G7E0P0"/>
<dbReference type="RefSeq" id="XP_014566475.1">
    <property type="nucleotide sequence ID" value="XM_014710989.1"/>
</dbReference>
<name>G7E0P0_MIXOS</name>
<dbReference type="InterPro" id="IPR001063">
    <property type="entry name" value="Ribosomal_uL22"/>
</dbReference>
<dbReference type="InParanoid" id="G7E0P0"/>
<dbReference type="Gene3D" id="3.90.470.10">
    <property type="entry name" value="Ribosomal protein L22/L17"/>
    <property type="match status" value="1"/>
</dbReference>
<evidence type="ECO:0008006" key="7">
    <source>
        <dbReference type="Google" id="ProtNLM"/>
    </source>
</evidence>
<dbReference type="HOGENOM" id="CLU_1001460_0_0_1"/>
<organism evidence="5 6">
    <name type="scientific">Mixia osmundae (strain CBS 9802 / IAM 14324 / JCM 22182 / KY 12970)</name>
    <dbReference type="NCBI Taxonomy" id="764103"/>
    <lineage>
        <taxon>Eukaryota</taxon>
        <taxon>Fungi</taxon>
        <taxon>Dikarya</taxon>
        <taxon>Basidiomycota</taxon>
        <taxon>Pucciniomycotina</taxon>
        <taxon>Mixiomycetes</taxon>
        <taxon>Mixiales</taxon>
        <taxon>Mixiaceae</taxon>
        <taxon>Mixia</taxon>
    </lineage>
</organism>
<evidence type="ECO:0000256" key="2">
    <source>
        <dbReference type="ARBA" id="ARBA00022980"/>
    </source>
</evidence>
<keyword evidence="6" id="KW-1185">Reference proteome</keyword>
<dbReference type="PANTHER" id="PTHR13501:SF8">
    <property type="entry name" value="LARGE RIBOSOMAL SUBUNIT PROTEIN UL22M"/>
    <property type="match status" value="1"/>
</dbReference>
<reference evidence="5 6" key="1">
    <citation type="journal article" date="2011" name="J. Gen. Appl. Microbiol.">
        <title>Draft genome sequencing of the enigmatic basidiomycete Mixia osmundae.</title>
        <authorList>
            <person name="Nishida H."/>
            <person name="Nagatsuka Y."/>
            <person name="Sugiyama J."/>
        </authorList>
    </citation>
    <scope>NUCLEOTIDE SEQUENCE [LARGE SCALE GENOMIC DNA]</scope>
    <source>
        <strain evidence="6">CBS 9802 / IAM 14324 / JCM 22182 / KY 12970</strain>
    </source>
</reference>
<gene>
    <name evidence="5" type="primary">Mo03067</name>
    <name evidence="5" type="ORF">E5Q_03067</name>
</gene>
<evidence type="ECO:0000313" key="5">
    <source>
        <dbReference type="EMBL" id="GAA96400.1"/>
    </source>
</evidence>
<comment type="caution">
    <text evidence="5">The sequence shown here is derived from an EMBL/GenBank/DDBJ whole genome shotgun (WGS) entry which is preliminary data.</text>
</comment>
<dbReference type="Proteomes" id="UP000009131">
    <property type="component" value="Unassembled WGS sequence"/>
</dbReference>
<dbReference type="Pfam" id="PF00237">
    <property type="entry name" value="Ribosomal_L22"/>
    <property type="match status" value="1"/>
</dbReference>
<evidence type="ECO:0000256" key="4">
    <source>
        <dbReference type="RuleBase" id="RU004005"/>
    </source>
</evidence>
<dbReference type="PANTHER" id="PTHR13501">
    <property type="entry name" value="CHLOROPLAST 50S RIBOSOMAL PROTEIN L22-RELATED"/>
    <property type="match status" value="1"/>
</dbReference>
<reference evidence="5 6" key="2">
    <citation type="journal article" date="2012" name="Open Biol.">
        <title>Characteristics of nucleosomes and linker DNA regions on the genome of the basidiomycete Mixia osmundae revealed by mono- and dinucleosome mapping.</title>
        <authorList>
            <person name="Nishida H."/>
            <person name="Kondo S."/>
            <person name="Matsumoto T."/>
            <person name="Suzuki Y."/>
            <person name="Yoshikawa H."/>
            <person name="Taylor T.D."/>
            <person name="Sugiyama J."/>
        </authorList>
    </citation>
    <scope>NUCLEOTIDE SEQUENCE [LARGE SCALE GENOMIC DNA]</scope>
    <source>
        <strain evidence="6">CBS 9802 / IAM 14324 / JCM 22182 / KY 12970</strain>
    </source>
</reference>
<proteinExistence type="inferred from homology"/>
<dbReference type="OMA" id="PIDHAIM"/>
<sequence>MSSSSAAMWLLSQGSKASTEITARSMRARSLQTSASRLAPEDEAPRKKRIGLISRLRTSVTSRLGFTGQSITSELEQEQLRERVAAGKANPFEQLLALPPKELEALTADRLTAPSLIRNKPVEVPKQTMSTPWFRHSHRKLNDLARLIAGRHVDDAIHQMEFSQKLASKRIKPVLLEAKRRALAKNIPAETLVVSQSWVDKGSKTKVIDIRGRGKHGVIEHADTRLKLILQEGKKTDQKRLDKVSLLLKKRLRTGPGRVQTNRPIINGGAFAANAYNW</sequence>
<keyword evidence="3 4" id="KW-0687">Ribonucleoprotein</keyword>
<dbReference type="GO" id="GO:0005762">
    <property type="term" value="C:mitochondrial large ribosomal subunit"/>
    <property type="evidence" value="ECO:0007669"/>
    <property type="project" value="TreeGrafter"/>
</dbReference>
<evidence type="ECO:0000256" key="3">
    <source>
        <dbReference type="ARBA" id="ARBA00023274"/>
    </source>
</evidence>
<dbReference type="eggNOG" id="KOG1711">
    <property type="taxonomic scope" value="Eukaryota"/>
</dbReference>
<dbReference type="AlphaFoldDB" id="G7E0P0"/>
<dbReference type="GO" id="GO:0006412">
    <property type="term" value="P:translation"/>
    <property type="evidence" value="ECO:0007669"/>
    <property type="project" value="InterPro"/>
</dbReference>
<accession>G7E0P0</accession>
<dbReference type="GO" id="GO:0003735">
    <property type="term" value="F:structural constituent of ribosome"/>
    <property type="evidence" value="ECO:0007669"/>
    <property type="project" value="InterPro"/>
</dbReference>
<evidence type="ECO:0000313" key="6">
    <source>
        <dbReference type="Proteomes" id="UP000009131"/>
    </source>
</evidence>